<organism evidence="4 5">
    <name type="scientific">Ligilactobacillus saerimneri 30a</name>
    <dbReference type="NCBI Taxonomy" id="1227363"/>
    <lineage>
        <taxon>Bacteria</taxon>
        <taxon>Bacillati</taxon>
        <taxon>Bacillota</taxon>
        <taxon>Bacilli</taxon>
        <taxon>Lactobacillales</taxon>
        <taxon>Lactobacillaceae</taxon>
        <taxon>Ligilactobacillus</taxon>
    </lineage>
</organism>
<proteinExistence type="predicted"/>
<dbReference type="RefSeq" id="WP_009555544.1">
    <property type="nucleotide sequence ID" value="NZ_ANAG01000022.1"/>
</dbReference>
<feature type="domain" description="N-acetyltransferase" evidence="3">
    <location>
        <begin position="9"/>
        <end position="147"/>
    </location>
</feature>
<accession>M5J6Y9</accession>
<gene>
    <name evidence="4" type="ORF">D271_07464</name>
</gene>
<dbReference type="PANTHER" id="PTHR43420:SF47">
    <property type="entry name" value="N-ACETYLTRANSFERASE DOMAIN-CONTAINING PROTEIN"/>
    <property type="match status" value="1"/>
</dbReference>
<dbReference type="PANTHER" id="PTHR43420">
    <property type="entry name" value="ACETYLTRANSFERASE"/>
    <property type="match status" value="1"/>
</dbReference>
<dbReference type="PATRIC" id="fig|1227363.6.peg.1464"/>
<dbReference type="STRING" id="1227363.D271_07464"/>
<dbReference type="InterPro" id="IPR050680">
    <property type="entry name" value="YpeA/RimI_acetyltransf"/>
</dbReference>
<dbReference type="PROSITE" id="PS51186">
    <property type="entry name" value="GNAT"/>
    <property type="match status" value="1"/>
</dbReference>
<name>M5J6Y9_9LACO</name>
<protein>
    <submittedName>
        <fullName evidence="4">Acetyltransferase</fullName>
    </submittedName>
</protein>
<evidence type="ECO:0000256" key="2">
    <source>
        <dbReference type="ARBA" id="ARBA00023315"/>
    </source>
</evidence>
<evidence type="ECO:0000256" key="1">
    <source>
        <dbReference type="ARBA" id="ARBA00022679"/>
    </source>
</evidence>
<dbReference type="InterPro" id="IPR016181">
    <property type="entry name" value="Acyl_CoA_acyltransferase"/>
</dbReference>
<evidence type="ECO:0000259" key="3">
    <source>
        <dbReference type="PROSITE" id="PS51186"/>
    </source>
</evidence>
<dbReference type="EMBL" id="ANAG01000022">
    <property type="protein sequence ID" value="EKW98369.1"/>
    <property type="molecule type" value="Genomic_DNA"/>
</dbReference>
<sequence length="148" mass="16446">MIKLAVTIKMTQELASPIYQDALAIRKKVFVEEQGVDISLEIDGEKGPYHYVLYNDGVAAATGRASWENGGWHIQRVATRKQYRGLGFARQLLTKIETDARQAGAKFLTLGAQDTAQGFYTKLGYQVVGAGFIDAGIPHHRMDKKLEF</sequence>
<dbReference type="Pfam" id="PF13673">
    <property type="entry name" value="Acetyltransf_10"/>
    <property type="match status" value="1"/>
</dbReference>
<dbReference type="AlphaFoldDB" id="M5J6Y9"/>
<keyword evidence="2" id="KW-0012">Acyltransferase</keyword>
<comment type="caution">
    <text evidence="4">The sequence shown here is derived from an EMBL/GenBank/DDBJ whole genome shotgun (WGS) entry which is preliminary data.</text>
</comment>
<dbReference type="CDD" id="cd04301">
    <property type="entry name" value="NAT_SF"/>
    <property type="match status" value="1"/>
</dbReference>
<dbReference type="Gene3D" id="3.40.630.30">
    <property type="match status" value="1"/>
</dbReference>
<keyword evidence="5" id="KW-1185">Reference proteome</keyword>
<dbReference type="GO" id="GO:0016747">
    <property type="term" value="F:acyltransferase activity, transferring groups other than amino-acyl groups"/>
    <property type="evidence" value="ECO:0007669"/>
    <property type="project" value="InterPro"/>
</dbReference>
<evidence type="ECO:0000313" key="5">
    <source>
        <dbReference type="Proteomes" id="UP000011912"/>
    </source>
</evidence>
<reference evidence="4 5" key="1">
    <citation type="journal article" date="2013" name="Genome Announc.">
        <title>Genome Sequence of Lactobacillus saerimneri 30a (Formerly Lactobacillus sp. Strain 30a), a Reference Lactic Acid Bacterium Strain Producing Biogenic Amines.</title>
        <authorList>
            <person name="Romano A."/>
            <person name="Trip H."/>
            <person name="Campbell-Sills H."/>
            <person name="Bouchez O."/>
            <person name="Sherman D."/>
            <person name="Lolkema J.S."/>
            <person name="Lucas P.M."/>
        </authorList>
    </citation>
    <scope>NUCLEOTIDE SEQUENCE [LARGE SCALE GENOMIC DNA]</scope>
    <source>
        <strain evidence="4 5">30a</strain>
    </source>
</reference>
<dbReference type="InterPro" id="IPR000182">
    <property type="entry name" value="GNAT_dom"/>
</dbReference>
<dbReference type="SUPFAM" id="SSF55729">
    <property type="entry name" value="Acyl-CoA N-acyltransferases (Nat)"/>
    <property type="match status" value="1"/>
</dbReference>
<dbReference type="GeneID" id="89599205"/>
<dbReference type="Proteomes" id="UP000011912">
    <property type="component" value="Unassembled WGS sequence"/>
</dbReference>
<keyword evidence="1 4" id="KW-0808">Transferase</keyword>
<evidence type="ECO:0000313" key="4">
    <source>
        <dbReference type="EMBL" id="EKW98369.1"/>
    </source>
</evidence>